<keyword evidence="2" id="KW-1185">Reference proteome</keyword>
<organism evidence="1 2">
    <name type="scientific">Chitinimonas prasina</name>
    <dbReference type="NCBI Taxonomy" id="1434937"/>
    <lineage>
        <taxon>Bacteria</taxon>
        <taxon>Pseudomonadati</taxon>
        <taxon>Pseudomonadota</taxon>
        <taxon>Betaproteobacteria</taxon>
        <taxon>Neisseriales</taxon>
        <taxon>Chitinibacteraceae</taxon>
        <taxon>Chitinimonas</taxon>
    </lineage>
</organism>
<evidence type="ECO:0000313" key="2">
    <source>
        <dbReference type="Proteomes" id="UP001156706"/>
    </source>
</evidence>
<protein>
    <recommendedName>
        <fullName evidence="3">Cellulase</fullName>
    </recommendedName>
</protein>
<evidence type="ECO:0008006" key="3">
    <source>
        <dbReference type="Google" id="ProtNLM"/>
    </source>
</evidence>
<reference evidence="2" key="1">
    <citation type="journal article" date="2019" name="Int. J. Syst. Evol. Microbiol.">
        <title>The Global Catalogue of Microorganisms (GCM) 10K type strain sequencing project: providing services to taxonomists for standard genome sequencing and annotation.</title>
        <authorList>
            <consortium name="The Broad Institute Genomics Platform"/>
            <consortium name="The Broad Institute Genome Sequencing Center for Infectious Disease"/>
            <person name="Wu L."/>
            <person name="Ma J."/>
        </authorList>
    </citation>
    <scope>NUCLEOTIDE SEQUENCE [LARGE SCALE GENOMIC DNA]</scope>
    <source>
        <strain evidence="2">NBRC 110044</strain>
    </source>
</reference>
<evidence type="ECO:0000313" key="1">
    <source>
        <dbReference type="EMBL" id="GLR12952.1"/>
    </source>
</evidence>
<sequence>MALRSLAIAIVGGIPPDPLTHTTRQRSYNPSQSVAPAVAVAVAATQCFVSDA</sequence>
<comment type="caution">
    <text evidence="1">The sequence shown here is derived from an EMBL/GenBank/DDBJ whole genome shotgun (WGS) entry which is preliminary data.</text>
</comment>
<name>A0ABQ5YEQ3_9NEIS</name>
<dbReference type="RefSeq" id="WP_284196075.1">
    <property type="nucleotide sequence ID" value="NZ_BSOG01000002.1"/>
</dbReference>
<dbReference type="EMBL" id="BSOG01000002">
    <property type="protein sequence ID" value="GLR12952.1"/>
    <property type="molecule type" value="Genomic_DNA"/>
</dbReference>
<gene>
    <name evidence="1" type="ORF">GCM10007907_17420</name>
</gene>
<dbReference type="Proteomes" id="UP001156706">
    <property type="component" value="Unassembled WGS sequence"/>
</dbReference>
<accession>A0ABQ5YEQ3</accession>
<proteinExistence type="predicted"/>